<feature type="compositionally biased region" description="Low complexity" evidence="10">
    <location>
        <begin position="154"/>
        <end position="165"/>
    </location>
</feature>
<feature type="region of interest" description="Disordered" evidence="10">
    <location>
        <begin position="123"/>
        <end position="230"/>
    </location>
</feature>
<feature type="active site" description="Proton acceptor" evidence="6">
    <location>
        <position position="429"/>
    </location>
</feature>
<dbReference type="InterPro" id="IPR030616">
    <property type="entry name" value="Aur-like"/>
</dbReference>
<name>A0A1V9Z7H5_ACHHY</name>
<dbReference type="FunFam" id="3.30.200.20:FF:000042">
    <property type="entry name" value="Aurora kinase A"/>
    <property type="match status" value="1"/>
</dbReference>
<evidence type="ECO:0000256" key="9">
    <source>
        <dbReference type="PROSITE-ProRule" id="PRU10141"/>
    </source>
</evidence>
<dbReference type="PROSITE" id="PS50011">
    <property type="entry name" value="PROTEIN_KINASE_DOM"/>
    <property type="match status" value="1"/>
</dbReference>
<dbReference type="EMBL" id="JNBR01000391">
    <property type="protein sequence ID" value="OQR93901.1"/>
    <property type="molecule type" value="Genomic_DNA"/>
</dbReference>
<reference evidence="12 13" key="1">
    <citation type="journal article" date="2014" name="Genome Biol. Evol.">
        <title>The secreted proteins of Achlya hypogyna and Thraustotheca clavata identify the ancestral oomycete secretome and reveal gene acquisitions by horizontal gene transfer.</title>
        <authorList>
            <person name="Misner I."/>
            <person name="Blouin N."/>
            <person name="Leonard G."/>
            <person name="Richards T.A."/>
            <person name="Lane C.E."/>
        </authorList>
    </citation>
    <scope>NUCLEOTIDE SEQUENCE [LARGE SCALE GENOMIC DNA]</scope>
    <source>
        <strain evidence="12 13">ATCC 48635</strain>
    </source>
</reference>
<dbReference type="PANTHER" id="PTHR24350">
    <property type="entry name" value="SERINE/THREONINE-PROTEIN KINASE IAL-RELATED"/>
    <property type="match status" value="1"/>
</dbReference>
<evidence type="ECO:0000313" key="13">
    <source>
        <dbReference type="Proteomes" id="UP000243579"/>
    </source>
</evidence>
<evidence type="ECO:0000313" key="12">
    <source>
        <dbReference type="EMBL" id="OQR93901.1"/>
    </source>
</evidence>
<keyword evidence="1" id="KW-0723">Serine/threonine-protein kinase</keyword>
<feature type="binding site" evidence="7">
    <location>
        <position position="447"/>
    </location>
    <ligand>
        <name>ATP</name>
        <dbReference type="ChEBI" id="CHEBI:30616"/>
    </ligand>
</feature>
<feature type="binding site" evidence="7 9">
    <location>
        <position position="334"/>
    </location>
    <ligand>
        <name>ATP</name>
        <dbReference type="ChEBI" id="CHEBI:30616"/>
    </ligand>
</feature>
<dbReference type="AlphaFoldDB" id="A0A1V9Z7H5"/>
<dbReference type="SUPFAM" id="SSF56112">
    <property type="entry name" value="Protein kinase-like (PK-like)"/>
    <property type="match status" value="1"/>
</dbReference>
<evidence type="ECO:0000256" key="3">
    <source>
        <dbReference type="ARBA" id="ARBA00022741"/>
    </source>
</evidence>
<dbReference type="Gene3D" id="1.10.510.10">
    <property type="entry name" value="Transferase(Phosphotransferase) domain 1"/>
    <property type="match status" value="1"/>
</dbReference>
<dbReference type="PROSITE" id="PS00108">
    <property type="entry name" value="PROTEIN_KINASE_ST"/>
    <property type="match status" value="1"/>
</dbReference>
<feature type="cross-link" description="Glycyl lysine isopeptide (Lys-Gly) (interchain with G-Cter in SUMO2)" evidence="8">
    <location>
        <position position="431"/>
    </location>
</feature>
<dbReference type="GO" id="GO:0004674">
    <property type="term" value="F:protein serine/threonine kinase activity"/>
    <property type="evidence" value="ECO:0007669"/>
    <property type="project" value="UniProtKB-KW"/>
</dbReference>
<dbReference type="PROSITE" id="PS00107">
    <property type="entry name" value="PROTEIN_KINASE_ATP"/>
    <property type="match status" value="1"/>
</dbReference>
<evidence type="ECO:0000256" key="8">
    <source>
        <dbReference type="PIRSR" id="PIRSR630616-3"/>
    </source>
</evidence>
<organism evidence="12 13">
    <name type="scientific">Achlya hypogyna</name>
    <name type="common">Oomycete</name>
    <name type="synonym">Protoachlya hypogyna</name>
    <dbReference type="NCBI Taxonomy" id="1202772"/>
    <lineage>
        <taxon>Eukaryota</taxon>
        <taxon>Sar</taxon>
        <taxon>Stramenopiles</taxon>
        <taxon>Oomycota</taxon>
        <taxon>Saprolegniomycetes</taxon>
        <taxon>Saprolegniales</taxon>
        <taxon>Achlyaceae</taxon>
        <taxon>Achlya</taxon>
    </lineage>
</organism>
<dbReference type="STRING" id="1202772.A0A1V9Z7H5"/>
<dbReference type="GO" id="GO:0005524">
    <property type="term" value="F:ATP binding"/>
    <property type="evidence" value="ECO:0007669"/>
    <property type="project" value="UniProtKB-UniRule"/>
</dbReference>
<evidence type="ECO:0000259" key="11">
    <source>
        <dbReference type="PROSITE" id="PS50011"/>
    </source>
</evidence>
<evidence type="ECO:0000256" key="5">
    <source>
        <dbReference type="ARBA" id="ARBA00022840"/>
    </source>
</evidence>
<dbReference type="InterPro" id="IPR011009">
    <property type="entry name" value="Kinase-like_dom_sf"/>
</dbReference>
<comment type="caution">
    <text evidence="12">The sequence shown here is derived from an EMBL/GenBank/DDBJ whole genome shotgun (WGS) entry which is preliminary data.</text>
</comment>
<keyword evidence="2" id="KW-0808">Transferase</keyword>
<evidence type="ECO:0000256" key="10">
    <source>
        <dbReference type="SAM" id="MobiDB-lite"/>
    </source>
</evidence>
<feature type="region of interest" description="Disordered" evidence="10">
    <location>
        <begin position="42"/>
        <end position="63"/>
    </location>
</feature>
<keyword evidence="3 7" id="KW-0547">Nucleotide-binding</keyword>
<evidence type="ECO:0000256" key="2">
    <source>
        <dbReference type="ARBA" id="ARBA00022679"/>
    </source>
</evidence>
<keyword evidence="13" id="KW-1185">Reference proteome</keyword>
<dbReference type="Pfam" id="PF00069">
    <property type="entry name" value="Pkinase"/>
    <property type="match status" value="1"/>
</dbReference>
<sequence length="566" mass="61686">MEAKLQAWREQKRLREEAKRSKCGPPTKKVALTGTLKAARSKVVAKPTLSTQPAKSLKRPVPTSSATNIAARVVVVASVADTAGTVKLAEPSVEVTSSEVEIKAETDDAIASKKAEILPTLPLTRPNSSALLGERIGGPLRVPTASAQPAKRLSTSSSSSSTQSSLINDFKRKRLSSSSSSSSSPGHTRGLSPHTQTQSAASIHRRVSLDQLRPPPVAQEDRRASVAMPLSRPSFLSKPLRVLATHNDSDSDDESSAASAPEEVADLASEWGHRSVLTALARRPSIAAAEPRQVGRKWTRDDFKFTDKKLGFGKFGFVYLARQKTPAEAEVAMKVLTIQRLDDAGVQSLKMEAAIQSRLNHPNILRMYGHFQDDTLLYLILEYAPRGTLQRLLADQPGGVFAEATAAHYIYQIICALKYLHERHVIHRDLKPDNVLLGPEGGIKVADFGLAAHAPPPDTRRRTSCGTPEYMSPEIALGLEYGSETDVWSLGVLAFELLLGQTPFRGENFTELRAWLDLECPPLPAMLESTTVSDVAKDFVAGLLRPASSRRSLDDALQHDWLRPFR</sequence>
<accession>A0A1V9Z7H5</accession>
<dbReference type="InterPro" id="IPR008271">
    <property type="entry name" value="Ser/Thr_kinase_AS"/>
</dbReference>
<evidence type="ECO:0000256" key="6">
    <source>
        <dbReference type="PIRSR" id="PIRSR630616-1"/>
    </source>
</evidence>
<proteinExistence type="predicted"/>
<evidence type="ECO:0000256" key="4">
    <source>
        <dbReference type="ARBA" id="ARBA00022777"/>
    </source>
</evidence>
<feature type="domain" description="Protein kinase" evidence="11">
    <location>
        <begin position="304"/>
        <end position="562"/>
    </location>
</feature>
<gene>
    <name evidence="12" type="ORF">ACHHYP_02097</name>
</gene>
<dbReference type="OrthoDB" id="73223at2759"/>
<evidence type="ECO:0000256" key="1">
    <source>
        <dbReference type="ARBA" id="ARBA00022527"/>
    </source>
</evidence>
<dbReference type="InterPro" id="IPR000719">
    <property type="entry name" value="Prot_kinase_dom"/>
</dbReference>
<keyword evidence="5 7" id="KW-0067">ATP-binding</keyword>
<feature type="binding site" evidence="7">
    <location>
        <position position="314"/>
    </location>
    <ligand>
        <name>ATP</name>
        <dbReference type="ChEBI" id="CHEBI:30616"/>
    </ligand>
</feature>
<protein>
    <submittedName>
        <fullName evidence="12">Protein kinase</fullName>
    </submittedName>
</protein>
<keyword evidence="4 12" id="KW-0418">Kinase</keyword>
<dbReference type="InterPro" id="IPR017441">
    <property type="entry name" value="Protein_kinase_ATP_BS"/>
</dbReference>
<feature type="region of interest" description="Disordered" evidence="10">
    <location>
        <begin position="245"/>
        <end position="265"/>
    </location>
</feature>
<dbReference type="SMART" id="SM00220">
    <property type="entry name" value="S_TKc"/>
    <property type="match status" value="1"/>
</dbReference>
<feature type="region of interest" description="Disordered" evidence="10">
    <location>
        <begin position="1"/>
        <end position="29"/>
    </location>
</feature>
<evidence type="ECO:0000256" key="7">
    <source>
        <dbReference type="PIRSR" id="PIRSR630616-2"/>
    </source>
</evidence>
<dbReference type="Proteomes" id="UP000243579">
    <property type="component" value="Unassembled WGS sequence"/>
</dbReference>
<feature type="compositionally biased region" description="Basic and acidic residues" evidence="10">
    <location>
        <begin position="1"/>
        <end position="20"/>
    </location>
</feature>
<feature type="binding site" evidence="7">
    <location>
        <begin position="382"/>
        <end position="384"/>
    </location>
    <ligand>
        <name>ATP</name>
        <dbReference type="ChEBI" id="CHEBI:30616"/>
    </ligand>
</feature>